<evidence type="ECO:0000256" key="8">
    <source>
        <dbReference type="SAM" id="SignalP"/>
    </source>
</evidence>
<keyword evidence="6" id="KW-0624">Polysaccharide degradation</keyword>
<dbReference type="RefSeq" id="WP_260793900.1">
    <property type="nucleotide sequence ID" value="NZ_CP093313.1"/>
</dbReference>
<dbReference type="PANTHER" id="PTHR43739:SF2">
    <property type="entry name" value="OLIGOXYLOGLUCAN-REDUCING END-SPECIFIC XYLOGLUCANASE-RELATED"/>
    <property type="match status" value="1"/>
</dbReference>
<keyword evidence="5" id="KW-0326">Glycosidase</keyword>
<evidence type="ECO:0000256" key="7">
    <source>
        <dbReference type="ARBA" id="ARBA00037986"/>
    </source>
</evidence>
<dbReference type="SUPFAM" id="SSF110296">
    <property type="entry name" value="Oligoxyloglucan reducing end-specific cellobiohydrolase"/>
    <property type="match status" value="2"/>
</dbReference>
<feature type="signal peptide" evidence="8">
    <location>
        <begin position="1"/>
        <end position="30"/>
    </location>
</feature>
<reference evidence="9" key="1">
    <citation type="submission" date="2021-04" db="EMBL/GenBank/DDBJ databases">
        <title>Phylogenetic analysis of Acidobacteriaceae.</title>
        <authorList>
            <person name="Qiu L."/>
            <person name="Zhang Q."/>
        </authorList>
    </citation>
    <scope>NUCLEOTIDE SEQUENCE</scope>
    <source>
        <strain evidence="9">DSM 25168</strain>
    </source>
</reference>
<dbReference type="KEGG" id="orp:MOP44_00335"/>
<keyword evidence="2" id="KW-0378">Hydrolase</keyword>
<evidence type="ECO:0000256" key="3">
    <source>
        <dbReference type="ARBA" id="ARBA00023001"/>
    </source>
</evidence>
<proteinExistence type="inferred from homology"/>
<organism evidence="9 10">
    <name type="scientific">Occallatibacter riparius</name>
    <dbReference type="NCBI Taxonomy" id="1002689"/>
    <lineage>
        <taxon>Bacteria</taxon>
        <taxon>Pseudomonadati</taxon>
        <taxon>Acidobacteriota</taxon>
        <taxon>Terriglobia</taxon>
        <taxon>Terriglobales</taxon>
        <taxon>Acidobacteriaceae</taxon>
        <taxon>Occallatibacter</taxon>
    </lineage>
</organism>
<keyword evidence="4" id="KW-0119">Carbohydrate metabolism</keyword>
<feature type="chain" id="PRO_5039919809" evidence="8">
    <location>
        <begin position="31"/>
        <end position="790"/>
    </location>
</feature>
<evidence type="ECO:0000256" key="2">
    <source>
        <dbReference type="ARBA" id="ARBA00022801"/>
    </source>
</evidence>
<keyword evidence="3" id="KW-0136">Cellulose degradation</keyword>
<dbReference type="InterPro" id="IPR015943">
    <property type="entry name" value="WD40/YVTN_repeat-like_dom_sf"/>
</dbReference>
<name>A0A9J7BTS8_9BACT</name>
<sequence>MSSKGSRQSWTSRFLRAFLAAGLIGIPALALSPTQAAAQGPYRFQNVAIGGGGGFISGIVFSQTAPDVVYARTDIGGAYRFDSETGRWIPLLDWIGSSDWNLMGVESIAIDPKDSRRIYVETGTYSNDWTTQNGAILRSSNQGHTFDRIDLPFKVGGNMPGRGMGERLAIDPNNNQILYLGARSGHGLWRSLDMGQTWAQVAGFPDSGPYHEPIAYPGDTYDADPIGVVWETFDPRTTITVAGVKVSKNIYVGVADPASSLWQSNDGGQTWTAVAGQPTGLMPHHGKLSSTGVLYLSYNNNAGPYDGSAGDVWKYDTGSQVWSRITPPTSPLSGGYGFGGLSVDAKNPNAVVVASLNQWWPDVQFFRTLDGGNNWSLIWNANWSNPWPIIMAPNYSIDISAAPWLTFGRTPATCTSATSSNSSCPAPTPNVGWMVDALEIDPFNSNHMLYGTGATMYGIDNLTAWDNGGKVGIYVAANGIEETSVLDLISPPAGPAHLISEVGDIGGFTHNDLTKPSVMDSNPVFTAGTSADFAELNPSFVVRVGAGGTNNENIAFSSDGGQTWVPANSQPGGASAGTVAAAADGSRVVWSCGPGVYVSADRGNTWTASSGVPAGASVRSDRVNPLKFYAFANGAFYNSTDGGQTFAATAAGNLPPAGASAQFKAAPGHEGDIWLVSSTSWAVSGVWHSLDGGVSFEKLSGVDAGTTIGFGKPAPHHTYPALYSSALVAGVWGIYRSDDAGSTWTRINDDQHQYGMTMVAITGDPRIYGRVYFTTNGRGIIYGDPVASTH</sequence>
<dbReference type="EMBL" id="CP093313">
    <property type="protein sequence ID" value="UWZ84397.1"/>
    <property type="molecule type" value="Genomic_DNA"/>
</dbReference>
<keyword evidence="10" id="KW-1185">Reference proteome</keyword>
<protein>
    <submittedName>
        <fullName evidence="9">Xyloglucanase</fullName>
    </submittedName>
</protein>
<dbReference type="PANTHER" id="PTHR43739">
    <property type="entry name" value="XYLOGLUCANASE (EUROFUNG)"/>
    <property type="match status" value="1"/>
</dbReference>
<evidence type="ECO:0000313" key="10">
    <source>
        <dbReference type="Proteomes" id="UP001059380"/>
    </source>
</evidence>
<evidence type="ECO:0000256" key="1">
    <source>
        <dbReference type="ARBA" id="ARBA00022729"/>
    </source>
</evidence>
<evidence type="ECO:0000256" key="4">
    <source>
        <dbReference type="ARBA" id="ARBA00023277"/>
    </source>
</evidence>
<accession>A0A9J7BTS8</accession>
<dbReference type="GO" id="GO:0030245">
    <property type="term" value="P:cellulose catabolic process"/>
    <property type="evidence" value="ECO:0007669"/>
    <property type="project" value="UniProtKB-KW"/>
</dbReference>
<evidence type="ECO:0000313" key="9">
    <source>
        <dbReference type="EMBL" id="UWZ84397.1"/>
    </source>
</evidence>
<evidence type="ECO:0000256" key="6">
    <source>
        <dbReference type="ARBA" id="ARBA00023326"/>
    </source>
</evidence>
<keyword evidence="1 8" id="KW-0732">Signal</keyword>
<dbReference type="AlphaFoldDB" id="A0A9J7BTS8"/>
<evidence type="ECO:0000256" key="5">
    <source>
        <dbReference type="ARBA" id="ARBA00023295"/>
    </source>
</evidence>
<dbReference type="Proteomes" id="UP001059380">
    <property type="component" value="Chromosome"/>
</dbReference>
<comment type="similarity">
    <text evidence="7">Belongs to the glycosyl hydrolase 74 family.</text>
</comment>
<dbReference type="InterPro" id="IPR052025">
    <property type="entry name" value="Xyloglucanase_GH74"/>
</dbReference>
<dbReference type="GO" id="GO:0010411">
    <property type="term" value="P:xyloglucan metabolic process"/>
    <property type="evidence" value="ECO:0007669"/>
    <property type="project" value="TreeGrafter"/>
</dbReference>
<gene>
    <name evidence="9" type="ORF">MOP44_00335</name>
</gene>
<dbReference type="Gene3D" id="2.130.10.10">
    <property type="entry name" value="YVTN repeat-like/Quinoprotein amine dehydrogenase"/>
    <property type="match status" value="2"/>
</dbReference>
<dbReference type="GO" id="GO:0016798">
    <property type="term" value="F:hydrolase activity, acting on glycosyl bonds"/>
    <property type="evidence" value="ECO:0007669"/>
    <property type="project" value="UniProtKB-KW"/>
</dbReference>
<dbReference type="FunFam" id="2.130.10.10:FF:000534">
    <property type="entry name" value="Xyloglucanase Xgh74A"/>
    <property type="match status" value="1"/>
</dbReference>